<dbReference type="EMBL" id="BAABFL010000452">
    <property type="protein sequence ID" value="GAA4651454.1"/>
    <property type="molecule type" value="Genomic_DNA"/>
</dbReference>
<name>A0ABP8V7B9_9GAMM</name>
<accession>A0ABP8V7B9</accession>
<comment type="caution">
    <text evidence="1">The sequence shown here is derived from an EMBL/GenBank/DDBJ whole genome shotgun (WGS) entry which is preliminary data.</text>
</comment>
<dbReference type="Proteomes" id="UP001500604">
    <property type="component" value="Unassembled WGS sequence"/>
</dbReference>
<reference evidence="2" key="1">
    <citation type="journal article" date="2019" name="Int. J. Syst. Evol. Microbiol.">
        <title>The Global Catalogue of Microorganisms (GCM) 10K type strain sequencing project: providing services to taxonomists for standard genome sequencing and annotation.</title>
        <authorList>
            <consortium name="The Broad Institute Genomics Platform"/>
            <consortium name="The Broad Institute Genome Sequencing Center for Infectious Disease"/>
            <person name="Wu L."/>
            <person name="Ma J."/>
        </authorList>
    </citation>
    <scope>NUCLEOTIDE SEQUENCE [LARGE SCALE GENOMIC DNA]</scope>
    <source>
        <strain evidence="2">JCM 17805</strain>
    </source>
</reference>
<protein>
    <submittedName>
        <fullName evidence="1">Uncharacterized protein</fullName>
    </submittedName>
</protein>
<sequence length="86" mass="9965">MIPVEKCHPIRMMRIVVVLDLLWEVEKLLVPALRLWLLLVILEIQPVGQPTLLGGQDLKEDVMKQVARLYHVKAVRMKTQVCVIWA</sequence>
<organism evidence="1 2">
    <name type="scientific">Kistimonas scapharcae</name>
    <dbReference type="NCBI Taxonomy" id="1036133"/>
    <lineage>
        <taxon>Bacteria</taxon>
        <taxon>Pseudomonadati</taxon>
        <taxon>Pseudomonadota</taxon>
        <taxon>Gammaproteobacteria</taxon>
        <taxon>Oceanospirillales</taxon>
        <taxon>Endozoicomonadaceae</taxon>
        <taxon>Kistimonas</taxon>
    </lineage>
</organism>
<keyword evidence="2" id="KW-1185">Reference proteome</keyword>
<evidence type="ECO:0000313" key="1">
    <source>
        <dbReference type="EMBL" id="GAA4651454.1"/>
    </source>
</evidence>
<gene>
    <name evidence="1" type="ORF">GCM10023116_37380</name>
</gene>
<proteinExistence type="predicted"/>
<evidence type="ECO:0000313" key="2">
    <source>
        <dbReference type="Proteomes" id="UP001500604"/>
    </source>
</evidence>